<keyword evidence="2" id="KW-0808">Transferase</keyword>
<dbReference type="Proteomes" id="UP000316225">
    <property type="component" value="Unassembled WGS sequence"/>
</dbReference>
<feature type="domain" description="Methyltransferase type 11" evidence="1">
    <location>
        <begin position="46"/>
        <end position="134"/>
    </location>
</feature>
<organism evidence="2 3">
    <name type="scientific">Paracoccus sulfuroxidans</name>
    <dbReference type="NCBI Taxonomy" id="384678"/>
    <lineage>
        <taxon>Bacteria</taxon>
        <taxon>Pseudomonadati</taxon>
        <taxon>Pseudomonadota</taxon>
        <taxon>Alphaproteobacteria</taxon>
        <taxon>Rhodobacterales</taxon>
        <taxon>Paracoccaceae</taxon>
        <taxon>Paracoccus</taxon>
    </lineage>
</organism>
<dbReference type="InterPro" id="IPR013216">
    <property type="entry name" value="Methyltransf_11"/>
</dbReference>
<dbReference type="OrthoDB" id="9802097at2"/>
<proteinExistence type="predicted"/>
<keyword evidence="2" id="KW-0489">Methyltransferase</keyword>
<dbReference type="RefSeq" id="WP_145399436.1">
    <property type="nucleotide sequence ID" value="NZ_VLKU01000012.1"/>
</dbReference>
<evidence type="ECO:0000313" key="3">
    <source>
        <dbReference type="Proteomes" id="UP000316225"/>
    </source>
</evidence>
<dbReference type="SUPFAM" id="SSF53335">
    <property type="entry name" value="S-adenosyl-L-methionine-dependent methyltransferases"/>
    <property type="match status" value="1"/>
</dbReference>
<dbReference type="Pfam" id="PF08241">
    <property type="entry name" value="Methyltransf_11"/>
    <property type="match status" value="1"/>
</dbReference>
<evidence type="ECO:0000313" key="2">
    <source>
        <dbReference type="EMBL" id="TWI29879.1"/>
    </source>
</evidence>
<dbReference type="Gene3D" id="3.40.50.150">
    <property type="entry name" value="Vaccinia Virus protein VP39"/>
    <property type="match status" value="1"/>
</dbReference>
<dbReference type="GO" id="GO:0032259">
    <property type="term" value="P:methylation"/>
    <property type="evidence" value="ECO:0007669"/>
    <property type="project" value="UniProtKB-KW"/>
</dbReference>
<dbReference type="CDD" id="cd02440">
    <property type="entry name" value="AdoMet_MTases"/>
    <property type="match status" value="1"/>
</dbReference>
<accession>A0A562NCH3</accession>
<dbReference type="AlphaFoldDB" id="A0A562NCH3"/>
<protein>
    <submittedName>
        <fullName evidence="2">Malonyl-CoA O-methyltransferase</fullName>
    </submittedName>
</protein>
<dbReference type="InterPro" id="IPR029063">
    <property type="entry name" value="SAM-dependent_MTases_sf"/>
</dbReference>
<sequence>MTSARVAQTFARHLPSYDTEARAQRLIAATLFQALEPVTPRHPRLLEAGHGTGFLTRDLLALQPQALWLNDLSAPLPDLQYPAPPQVLAGDIAHLPLPLELDLIASASMLQWLPEPEALIRRFCAVLRPGGVIALSGFGPGNFPELAQMGLPAGAPSYRDANALAAALPKGMEILWARDATITLTFASAQGLFGHLRATGVNGAQGGQMAPSALKSLMARMNLGGNLTLTYCPSYLLARKPGRVRAARGKEWA</sequence>
<dbReference type="EMBL" id="VLKU01000012">
    <property type="protein sequence ID" value="TWI29879.1"/>
    <property type="molecule type" value="Genomic_DNA"/>
</dbReference>
<gene>
    <name evidence="2" type="ORF">IQ24_03350</name>
</gene>
<comment type="caution">
    <text evidence="2">The sequence shown here is derived from an EMBL/GenBank/DDBJ whole genome shotgun (WGS) entry which is preliminary data.</text>
</comment>
<dbReference type="GO" id="GO:0008757">
    <property type="term" value="F:S-adenosylmethionine-dependent methyltransferase activity"/>
    <property type="evidence" value="ECO:0007669"/>
    <property type="project" value="InterPro"/>
</dbReference>
<evidence type="ECO:0000259" key="1">
    <source>
        <dbReference type="Pfam" id="PF08241"/>
    </source>
</evidence>
<keyword evidence="3" id="KW-1185">Reference proteome</keyword>
<reference evidence="2 3" key="1">
    <citation type="journal article" date="2015" name="Stand. Genomic Sci.">
        <title>Genomic Encyclopedia of Bacterial and Archaeal Type Strains, Phase III: the genomes of soil and plant-associated and newly described type strains.</title>
        <authorList>
            <person name="Whitman W.B."/>
            <person name="Woyke T."/>
            <person name="Klenk H.P."/>
            <person name="Zhou Y."/>
            <person name="Lilburn T.G."/>
            <person name="Beck B.J."/>
            <person name="De Vos P."/>
            <person name="Vandamme P."/>
            <person name="Eisen J.A."/>
            <person name="Garrity G."/>
            <person name="Hugenholtz P."/>
            <person name="Kyrpides N.C."/>
        </authorList>
    </citation>
    <scope>NUCLEOTIDE SEQUENCE [LARGE SCALE GENOMIC DNA]</scope>
    <source>
        <strain evidence="2 3">CGMCC 1.5364</strain>
    </source>
</reference>
<name>A0A562NCH3_9RHOB</name>